<dbReference type="STRING" id="1890683.A0A427YR42"/>
<reference evidence="5 6" key="1">
    <citation type="submission" date="2018-11" db="EMBL/GenBank/DDBJ databases">
        <title>Genome sequence of Saitozyma podzolica DSM 27192.</title>
        <authorList>
            <person name="Aliyu H."/>
            <person name="Gorte O."/>
            <person name="Ochsenreither K."/>
        </authorList>
    </citation>
    <scope>NUCLEOTIDE SEQUENCE [LARGE SCALE GENOMIC DNA]</scope>
    <source>
        <strain evidence="5 6">DSM 27192</strain>
    </source>
</reference>
<keyword evidence="1" id="KW-0677">Repeat</keyword>
<evidence type="ECO:0000313" key="6">
    <source>
        <dbReference type="Proteomes" id="UP000279259"/>
    </source>
</evidence>
<dbReference type="InterPro" id="IPR001313">
    <property type="entry name" value="Pumilio_RNA-bd_rpt"/>
</dbReference>
<evidence type="ECO:0000256" key="3">
    <source>
        <dbReference type="SAM" id="Coils"/>
    </source>
</evidence>
<dbReference type="PROSITE" id="PS50302">
    <property type="entry name" value="PUM"/>
    <property type="match status" value="2"/>
</dbReference>
<dbReference type="InterPro" id="IPR016024">
    <property type="entry name" value="ARM-type_fold"/>
</dbReference>
<dbReference type="OrthoDB" id="668540at2759"/>
<dbReference type="Gene3D" id="1.25.10.10">
    <property type="entry name" value="Leucine-rich Repeat Variant"/>
    <property type="match status" value="1"/>
</dbReference>
<dbReference type="Proteomes" id="UP000279259">
    <property type="component" value="Unassembled WGS sequence"/>
</dbReference>
<evidence type="ECO:0000256" key="4">
    <source>
        <dbReference type="SAM" id="MobiDB-lite"/>
    </source>
</evidence>
<evidence type="ECO:0008006" key="7">
    <source>
        <dbReference type="Google" id="ProtNLM"/>
    </source>
</evidence>
<gene>
    <name evidence="5" type="ORF">EHS25_007909</name>
</gene>
<feature type="coiled-coil region" evidence="3">
    <location>
        <begin position="183"/>
        <end position="210"/>
    </location>
</feature>
<sequence>MSTRPPSAGSHGSVGSANKDDSPISAFSSSTKPSLVLHTAFSKSRPSPSAKIHPFTPWASSVPLLGTSPSAGQASAQVENLFPTAVFPSSASVGAGPWSREDWSTEGPKKIQSASSAGRVPLGSITLQNVEAPFQPISSRALSSHLSSSHSNTPWAASDAPVPADRPSRTNLTLEEMNLLRELATAHARIKELTIENQQLRERVTALKNCASIFPLGYMSPPASHYTDERRAGPEGFEAAKEEDDDYKAPFPLTAAILRGVYNFADMPLEDIKPIVWVIANNQPRNNGDTAALKLAVNHLATLFNMPRSMAGPVVLVRCIIEFATPLCYTSCGNYLCQQLLEKGHTEDKKAFITEIKNNIVGIANHKFGTHVLCKAITFKELEEPIADALLEHGIFESFQSGARRLWRDYLERCRLGKKLDIFHRINEDMKGQWADLACSNEQVFEVFGSAELKEPCYSEIIGDLARVANNQFGHFVITKLLLEPDLSKTTNEAIITAYPPLSTTHHGVNFVKTTLQELGRPGMVRYVDEICSTEGGRTPGLVTIATSSVGKSHLTLFVLNCLLPQEAARIRQTCRAFSTTLRNSQSGNDLLRTLGLIQTMGARHRHGA</sequence>
<feature type="repeat" description="Pumilio" evidence="2">
    <location>
        <begin position="355"/>
        <end position="392"/>
    </location>
</feature>
<feature type="region of interest" description="Disordered" evidence="4">
    <location>
        <begin position="1"/>
        <end position="31"/>
    </location>
</feature>
<evidence type="ECO:0000313" key="5">
    <source>
        <dbReference type="EMBL" id="RSH93551.1"/>
    </source>
</evidence>
<name>A0A427YR42_9TREE</name>
<proteinExistence type="predicted"/>
<dbReference type="PANTHER" id="PTHR12537">
    <property type="entry name" value="RNA BINDING PROTEIN PUMILIO-RELATED"/>
    <property type="match status" value="1"/>
</dbReference>
<dbReference type="GO" id="GO:0003729">
    <property type="term" value="F:mRNA binding"/>
    <property type="evidence" value="ECO:0007669"/>
    <property type="project" value="TreeGrafter"/>
</dbReference>
<dbReference type="SMART" id="SM00025">
    <property type="entry name" value="Pumilio"/>
    <property type="match status" value="3"/>
</dbReference>
<dbReference type="EMBL" id="RSCD01000004">
    <property type="protein sequence ID" value="RSH93551.1"/>
    <property type="molecule type" value="Genomic_DNA"/>
</dbReference>
<keyword evidence="3" id="KW-0175">Coiled coil</keyword>
<dbReference type="AlphaFoldDB" id="A0A427YR42"/>
<dbReference type="SUPFAM" id="SSF48371">
    <property type="entry name" value="ARM repeat"/>
    <property type="match status" value="1"/>
</dbReference>
<comment type="caution">
    <text evidence="5">The sequence shown here is derived from an EMBL/GenBank/DDBJ whole genome shotgun (WGS) entry which is preliminary data.</text>
</comment>
<feature type="region of interest" description="Disordered" evidence="4">
    <location>
        <begin position="92"/>
        <end position="117"/>
    </location>
</feature>
<dbReference type="GO" id="GO:0005737">
    <property type="term" value="C:cytoplasm"/>
    <property type="evidence" value="ECO:0007669"/>
    <property type="project" value="TreeGrafter"/>
</dbReference>
<evidence type="ECO:0000256" key="2">
    <source>
        <dbReference type="PROSITE-ProRule" id="PRU00317"/>
    </source>
</evidence>
<organism evidence="5 6">
    <name type="scientific">Saitozyma podzolica</name>
    <dbReference type="NCBI Taxonomy" id="1890683"/>
    <lineage>
        <taxon>Eukaryota</taxon>
        <taxon>Fungi</taxon>
        <taxon>Dikarya</taxon>
        <taxon>Basidiomycota</taxon>
        <taxon>Agaricomycotina</taxon>
        <taxon>Tremellomycetes</taxon>
        <taxon>Tremellales</taxon>
        <taxon>Trimorphomycetaceae</taxon>
        <taxon>Saitozyma</taxon>
    </lineage>
</organism>
<dbReference type="InterPro" id="IPR011989">
    <property type="entry name" value="ARM-like"/>
</dbReference>
<feature type="compositionally biased region" description="Basic and acidic residues" evidence="4">
    <location>
        <begin position="99"/>
        <end position="109"/>
    </location>
</feature>
<protein>
    <recommendedName>
        <fullName evidence="7">PUM-HD domain-containing protein</fullName>
    </recommendedName>
</protein>
<accession>A0A427YR42</accession>
<dbReference type="GO" id="GO:0010608">
    <property type="term" value="P:post-transcriptional regulation of gene expression"/>
    <property type="evidence" value="ECO:0007669"/>
    <property type="project" value="TreeGrafter"/>
</dbReference>
<feature type="region of interest" description="Disordered" evidence="4">
    <location>
        <begin position="145"/>
        <end position="166"/>
    </location>
</feature>
<keyword evidence="6" id="KW-1185">Reference proteome</keyword>
<evidence type="ECO:0000256" key="1">
    <source>
        <dbReference type="ARBA" id="ARBA00022737"/>
    </source>
</evidence>
<feature type="repeat" description="Pumilio" evidence="2">
    <location>
        <begin position="460"/>
        <end position="497"/>
    </location>
</feature>
<dbReference type="PANTHER" id="PTHR12537:SF12">
    <property type="entry name" value="MATERNAL PROTEIN PUMILIO"/>
    <property type="match status" value="1"/>
</dbReference>